<accession>A0ABQ2TN98</accession>
<keyword evidence="1" id="KW-1133">Transmembrane helix</keyword>
<gene>
    <name evidence="2" type="ORF">GCM10010253_63760</name>
</gene>
<keyword evidence="1" id="KW-0812">Transmembrane</keyword>
<dbReference type="Proteomes" id="UP000659767">
    <property type="component" value="Unassembled WGS sequence"/>
</dbReference>
<proteinExistence type="predicted"/>
<evidence type="ECO:0000313" key="3">
    <source>
        <dbReference type="Proteomes" id="UP000659767"/>
    </source>
</evidence>
<keyword evidence="1" id="KW-0472">Membrane</keyword>
<dbReference type="RefSeq" id="WP_267907137.1">
    <property type="nucleotide sequence ID" value="NZ_BMSZ01000026.1"/>
</dbReference>
<reference evidence="3" key="1">
    <citation type="journal article" date="2019" name="Int. J. Syst. Evol. Microbiol.">
        <title>The Global Catalogue of Microorganisms (GCM) 10K type strain sequencing project: providing services to taxonomists for standard genome sequencing and annotation.</title>
        <authorList>
            <consortium name="The Broad Institute Genomics Platform"/>
            <consortium name="The Broad Institute Genome Sequencing Center for Infectious Disease"/>
            <person name="Wu L."/>
            <person name="Ma J."/>
        </authorList>
    </citation>
    <scope>NUCLEOTIDE SEQUENCE [LARGE SCALE GENOMIC DNA]</scope>
    <source>
        <strain evidence="3">JCM 4350</strain>
    </source>
</reference>
<evidence type="ECO:0000313" key="2">
    <source>
        <dbReference type="EMBL" id="GGS80219.1"/>
    </source>
</evidence>
<dbReference type="EMBL" id="BMSZ01000026">
    <property type="protein sequence ID" value="GGS80219.1"/>
    <property type="molecule type" value="Genomic_DNA"/>
</dbReference>
<organism evidence="2 3">
    <name type="scientific">Streptomyces badius</name>
    <dbReference type="NCBI Taxonomy" id="1941"/>
    <lineage>
        <taxon>Bacteria</taxon>
        <taxon>Bacillati</taxon>
        <taxon>Actinomycetota</taxon>
        <taxon>Actinomycetes</taxon>
        <taxon>Kitasatosporales</taxon>
        <taxon>Streptomycetaceae</taxon>
        <taxon>Streptomyces</taxon>
    </lineage>
</organism>
<feature type="transmembrane region" description="Helical" evidence="1">
    <location>
        <begin position="19"/>
        <end position="36"/>
    </location>
</feature>
<name>A0ABQ2TN98_STRBA</name>
<evidence type="ECO:0000256" key="1">
    <source>
        <dbReference type="SAM" id="Phobius"/>
    </source>
</evidence>
<protein>
    <submittedName>
        <fullName evidence="2">Uncharacterized protein</fullName>
    </submittedName>
</protein>
<comment type="caution">
    <text evidence="2">The sequence shown here is derived from an EMBL/GenBank/DDBJ whole genome shotgun (WGS) entry which is preliminary data.</text>
</comment>
<keyword evidence="3" id="KW-1185">Reference proteome</keyword>
<sequence length="40" mass="4645">MENPPTGGERKNRKIVKKAFGWLMLQALGAWLRHLIEKLL</sequence>